<evidence type="ECO:0000313" key="1">
    <source>
        <dbReference type="EMBL" id="KKK58366.1"/>
    </source>
</evidence>
<gene>
    <name evidence="1" type="ORF">LCGC14_3045160</name>
</gene>
<dbReference type="EMBL" id="LAZR01064020">
    <property type="protein sequence ID" value="KKK58366.1"/>
    <property type="molecule type" value="Genomic_DNA"/>
</dbReference>
<organism evidence="1">
    <name type="scientific">marine sediment metagenome</name>
    <dbReference type="NCBI Taxonomy" id="412755"/>
    <lineage>
        <taxon>unclassified sequences</taxon>
        <taxon>metagenomes</taxon>
        <taxon>ecological metagenomes</taxon>
    </lineage>
</organism>
<name>A0A0F8ZEE2_9ZZZZ</name>
<dbReference type="AlphaFoldDB" id="A0A0F8ZEE2"/>
<proteinExistence type="predicted"/>
<reference evidence="1" key="1">
    <citation type="journal article" date="2015" name="Nature">
        <title>Complex archaea that bridge the gap between prokaryotes and eukaryotes.</title>
        <authorList>
            <person name="Spang A."/>
            <person name="Saw J.H."/>
            <person name="Jorgensen S.L."/>
            <person name="Zaremba-Niedzwiedzka K."/>
            <person name="Martijn J."/>
            <person name="Lind A.E."/>
            <person name="van Eijk R."/>
            <person name="Schleper C."/>
            <person name="Guy L."/>
            <person name="Ettema T.J."/>
        </authorList>
    </citation>
    <scope>NUCLEOTIDE SEQUENCE</scope>
</reference>
<accession>A0A0F8ZEE2</accession>
<comment type="caution">
    <text evidence="1">The sequence shown here is derived from an EMBL/GenBank/DDBJ whole genome shotgun (WGS) entry which is preliminary data.</text>
</comment>
<sequence>MVAKILQHDETAITWRNTGGSELFTATSLAAGAGRQGAMHDLTTSARSRRFAWRAFLKPGATRVVKEAIRIYIKTGSGATAGTRPDNDDGTGDIAVSAEDKLENLLQIGTIRIDENAAVEMVANGLVILPHRWVAPVMWNATANSLSATAADFGFDLTPIPLESQ</sequence>
<protein>
    <submittedName>
        <fullName evidence="1">Uncharacterized protein</fullName>
    </submittedName>
</protein>